<feature type="domain" description="Oligosaccharyl transferase STT3 N-terminal" evidence="2">
    <location>
        <begin position="78"/>
        <end position="430"/>
    </location>
</feature>
<dbReference type="InterPro" id="IPR048307">
    <property type="entry name" value="STT3_N"/>
</dbReference>
<dbReference type="AlphaFoldDB" id="A0A9D2GUM8"/>
<reference evidence="3" key="2">
    <citation type="submission" date="2021-04" db="EMBL/GenBank/DDBJ databases">
        <authorList>
            <person name="Gilroy R."/>
        </authorList>
    </citation>
    <scope>NUCLEOTIDE SEQUENCE</scope>
    <source>
        <strain evidence="3">ChiW4-1371</strain>
    </source>
</reference>
<feature type="transmembrane region" description="Helical" evidence="1">
    <location>
        <begin position="266"/>
        <end position="299"/>
    </location>
</feature>
<dbReference type="EMBL" id="DXAQ01000097">
    <property type="protein sequence ID" value="HIZ89536.1"/>
    <property type="molecule type" value="Genomic_DNA"/>
</dbReference>
<feature type="transmembrane region" description="Helical" evidence="1">
    <location>
        <begin position="380"/>
        <end position="401"/>
    </location>
</feature>
<feature type="transmembrane region" description="Helical" evidence="1">
    <location>
        <begin position="37"/>
        <end position="58"/>
    </location>
</feature>
<feature type="transmembrane region" description="Helical" evidence="1">
    <location>
        <begin position="242"/>
        <end position="259"/>
    </location>
</feature>
<feature type="transmembrane region" description="Helical" evidence="1">
    <location>
        <begin position="196"/>
        <end position="214"/>
    </location>
</feature>
<keyword evidence="1" id="KW-0472">Membrane</keyword>
<keyword evidence="1" id="KW-1133">Transmembrane helix</keyword>
<proteinExistence type="predicted"/>
<feature type="transmembrane region" description="Helical" evidence="1">
    <location>
        <begin position="219"/>
        <end position="236"/>
    </location>
</feature>
<dbReference type="Proteomes" id="UP000824176">
    <property type="component" value="Unassembled WGS sequence"/>
</dbReference>
<reference evidence="3" key="1">
    <citation type="journal article" date="2021" name="PeerJ">
        <title>Extensive microbial diversity within the chicken gut microbiome revealed by metagenomics and culture.</title>
        <authorList>
            <person name="Gilroy R."/>
            <person name="Ravi A."/>
            <person name="Getino M."/>
            <person name="Pursley I."/>
            <person name="Horton D.L."/>
            <person name="Alikhan N.F."/>
            <person name="Baker D."/>
            <person name="Gharbi K."/>
            <person name="Hall N."/>
            <person name="Watson M."/>
            <person name="Adriaenssens E.M."/>
            <person name="Foster-Nyarko E."/>
            <person name="Jarju S."/>
            <person name="Secka A."/>
            <person name="Antonio M."/>
            <person name="Oren A."/>
            <person name="Chaudhuri R.R."/>
            <person name="La Ragione R."/>
            <person name="Hildebrand F."/>
            <person name="Pallen M.J."/>
        </authorList>
    </citation>
    <scope>NUCLEOTIDE SEQUENCE</scope>
    <source>
        <strain evidence="3">ChiW4-1371</strain>
    </source>
</reference>
<organism evidence="3 4">
    <name type="scientific">Candidatus Mucispirillum faecigallinarum</name>
    <dbReference type="NCBI Taxonomy" id="2838699"/>
    <lineage>
        <taxon>Bacteria</taxon>
        <taxon>Pseudomonadati</taxon>
        <taxon>Deferribacterota</taxon>
        <taxon>Deferribacteres</taxon>
        <taxon>Deferribacterales</taxon>
        <taxon>Mucispirillaceae</taxon>
        <taxon>Mucispirillum</taxon>
    </lineage>
</organism>
<dbReference type="Gene3D" id="3.40.1380.40">
    <property type="match status" value="1"/>
</dbReference>
<accession>A0A9D2GUM8</accession>
<evidence type="ECO:0000313" key="3">
    <source>
        <dbReference type="EMBL" id="HIZ89536.1"/>
    </source>
</evidence>
<gene>
    <name evidence="3" type="ORF">H9804_06300</name>
</gene>
<evidence type="ECO:0000313" key="4">
    <source>
        <dbReference type="Proteomes" id="UP000824176"/>
    </source>
</evidence>
<feature type="transmembrane region" description="Helical" evidence="1">
    <location>
        <begin position="328"/>
        <end position="351"/>
    </location>
</feature>
<sequence>MQDIRKTLSENKTIKALCAKYNKITSYINFPSSNSKYAFIIFTVAALIVFAVSVNARYGQLEVWKQNHDQFFYGDTPMMTTLDAYKYIRHAKELNAGEYVPGGDDIDIFYPEGVPFYDPAPLLSVMLAKLHNITGVDYYNTAVNMVPWLSSAFILAACLYFYLAGYPALGLITGILTTFAPVYYGRTSIGRFDTDGGNMFFLFLASLFTLAAAVSKKQTYLFILSACLGLTMLAFQHFYNHILFNLVYFVVFIITLIIYNHKYKNILIAAVIYIITSNPLVFIDSLGALIGALAVYIPFLPNSLENSSPIPWVYNTISEAAAEPFSGIVTFTLQNTILFITGLIGGILFFIANIKKTLPLAPLFAMGFVTFVSSGRFAMFLAPVVAAGLGYIIYIITHYLFQKTAEKNVKIKPYINTFMPFILMIILTIGIVNAKLTAYGMVPGPSIDTGTYELIDTLGKELPDNATIYTWWDYGLAITDVTGRPVYHSGMSQSTTKTWMIAKSLTGNQQSLYNISSYIASGGYEKTEEMFKDNKSIDEISNIMSSYDRGPEKENIYILLTYDMVQKYSAISYLAGEPDSIFMTFCQPNSDKKLVCSNRMSIDTETGELSSQEGSAQLNKIFYTEKGVLSGSQIYSLQQGYTAVLHPAENGFITYILTPKIADSSFAQLFLLQNPDERYFTKVISHYPYGVVYKVNPKDF</sequence>
<dbReference type="GO" id="GO:0016020">
    <property type="term" value="C:membrane"/>
    <property type="evidence" value="ECO:0007669"/>
    <property type="project" value="InterPro"/>
</dbReference>
<feature type="transmembrane region" description="Helical" evidence="1">
    <location>
        <begin position="358"/>
        <end position="374"/>
    </location>
</feature>
<keyword evidence="1" id="KW-0812">Transmembrane</keyword>
<name>A0A9D2GUM8_9BACT</name>
<protein>
    <submittedName>
        <fullName evidence="3">Dolichyl-diphosphooligosaccharide--protein glycosyltransferase subunit STT3</fullName>
    </submittedName>
</protein>
<feature type="transmembrane region" description="Helical" evidence="1">
    <location>
        <begin position="413"/>
        <end position="432"/>
    </location>
</feature>
<feature type="transmembrane region" description="Helical" evidence="1">
    <location>
        <begin position="168"/>
        <end position="184"/>
    </location>
</feature>
<dbReference type="Pfam" id="PF02516">
    <property type="entry name" value="STT3"/>
    <property type="match status" value="1"/>
</dbReference>
<evidence type="ECO:0000256" key="1">
    <source>
        <dbReference type="SAM" id="Phobius"/>
    </source>
</evidence>
<comment type="caution">
    <text evidence="3">The sequence shown here is derived from an EMBL/GenBank/DDBJ whole genome shotgun (WGS) entry which is preliminary data.</text>
</comment>
<evidence type="ECO:0000259" key="2">
    <source>
        <dbReference type="Pfam" id="PF02516"/>
    </source>
</evidence>